<dbReference type="EMBL" id="CAJNXB010003517">
    <property type="protein sequence ID" value="CAF3318438.1"/>
    <property type="molecule type" value="Genomic_DNA"/>
</dbReference>
<dbReference type="InterPro" id="IPR001024">
    <property type="entry name" value="PLAT/LH2_dom"/>
</dbReference>
<protein>
    <recommendedName>
        <fullName evidence="3">PLAT domain-containing protein</fullName>
    </recommendedName>
</protein>
<feature type="domain" description="PLAT" evidence="3">
    <location>
        <begin position="159"/>
        <end position="278"/>
    </location>
</feature>
<dbReference type="CDD" id="cd01756">
    <property type="entry name" value="PLAT_repeat"/>
    <property type="match status" value="1"/>
</dbReference>
<comment type="caution">
    <text evidence="1">Lacks conserved residue(s) required for the propagation of feature annotation.</text>
</comment>
<evidence type="ECO:0000256" key="2">
    <source>
        <dbReference type="SAM" id="MobiDB-lite"/>
    </source>
</evidence>
<feature type="region of interest" description="Disordered" evidence="2">
    <location>
        <begin position="266"/>
        <end position="308"/>
    </location>
</feature>
<feature type="domain" description="PLAT" evidence="3">
    <location>
        <begin position="23"/>
        <end position="139"/>
    </location>
</feature>
<reference evidence="4" key="1">
    <citation type="submission" date="2021-02" db="EMBL/GenBank/DDBJ databases">
        <authorList>
            <person name="Nowell W R."/>
        </authorList>
    </citation>
    <scope>NUCLEOTIDE SEQUENCE</scope>
</reference>
<feature type="compositionally biased region" description="Basic and acidic residues" evidence="2">
    <location>
        <begin position="299"/>
        <end position="308"/>
    </location>
</feature>
<sequence length="308" mass="34989">MFLFPEPTPATSTVNEPSSNSNKRYTITVQTGSVASAGTDANVFLSLYGDKNKIIRYQLQKSKNNSDPFERGHKDEFEFDNIDIGQLKTITIEHDGSSITSGWYLDFIDVTYNNNTVNFPIDRWLAIDEGDKRISLELEPNTKPTSKIAPEDTNAENATEYEITVKTADKRSAGTDANVYISLFGDKDKLERRQLKEAIDRKLNLFESGATDRFQVFAVDFGKLKRIRIEHDGRGIGSGWYIDSIEVRYVARNETYKFPVDRWLDSGEGDKKISLDLEPDKKPGQLKDENNTDQEEGNTEQKRDTTDE</sequence>
<dbReference type="OrthoDB" id="10268002at2759"/>
<gene>
    <name evidence="4" type="ORF">TIS948_LOCUS19952</name>
</gene>
<proteinExistence type="predicted"/>
<dbReference type="SMART" id="SM00308">
    <property type="entry name" value="LH2"/>
    <property type="match status" value="2"/>
</dbReference>
<evidence type="ECO:0000256" key="1">
    <source>
        <dbReference type="PROSITE-ProRule" id="PRU00152"/>
    </source>
</evidence>
<dbReference type="Proteomes" id="UP000663825">
    <property type="component" value="Unassembled WGS sequence"/>
</dbReference>
<feature type="region of interest" description="Disordered" evidence="2">
    <location>
        <begin position="1"/>
        <end position="21"/>
    </location>
</feature>
<evidence type="ECO:0000259" key="3">
    <source>
        <dbReference type="PROSITE" id="PS50095"/>
    </source>
</evidence>
<dbReference type="AlphaFoldDB" id="A0A817TJH2"/>
<dbReference type="PANTHER" id="PTHR45901">
    <property type="entry name" value="PROTEIN CBG12474"/>
    <property type="match status" value="1"/>
</dbReference>
<dbReference type="Gene3D" id="2.40.180.10">
    <property type="entry name" value="Catalase core domain"/>
    <property type="match status" value="2"/>
</dbReference>
<dbReference type="PROSITE" id="PS50095">
    <property type="entry name" value="PLAT"/>
    <property type="match status" value="2"/>
</dbReference>
<comment type="caution">
    <text evidence="4">The sequence shown here is derived from an EMBL/GenBank/DDBJ whole genome shotgun (WGS) entry which is preliminary data.</text>
</comment>
<dbReference type="PANTHER" id="PTHR45901:SF3">
    <property type="entry name" value="LIPOXYGENASE HOMOLOGY DOMAIN-CONTAINING PROTEIN 1"/>
    <property type="match status" value="1"/>
</dbReference>
<name>A0A817TJH2_9BILA</name>
<accession>A0A817TJH2</accession>
<feature type="compositionally biased region" description="Basic and acidic residues" evidence="2">
    <location>
        <begin position="266"/>
        <end position="290"/>
    </location>
</feature>
<dbReference type="InterPro" id="IPR036392">
    <property type="entry name" value="PLAT/LH2_dom_sf"/>
</dbReference>
<evidence type="ECO:0000313" key="4">
    <source>
        <dbReference type="EMBL" id="CAF3318438.1"/>
    </source>
</evidence>
<evidence type="ECO:0000313" key="5">
    <source>
        <dbReference type="Proteomes" id="UP000663825"/>
    </source>
</evidence>
<organism evidence="4 5">
    <name type="scientific">Rotaria socialis</name>
    <dbReference type="NCBI Taxonomy" id="392032"/>
    <lineage>
        <taxon>Eukaryota</taxon>
        <taxon>Metazoa</taxon>
        <taxon>Spiralia</taxon>
        <taxon>Gnathifera</taxon>
        <taxon>Rotifera</taxon>
        <taxon>Eurotatoria</taxon>
        <taxon>Bdelloidea</taxon>
        <taxon>Philodinida</taxon>
        <taxon>Philodinidae</taxon>
        <taxon>Rotaria</taxon>
    </lineage>
</organism>
<dbReference type="Pfam" id="PF01477">
    <property type="entry name" value="PLAT"/>
    <property type="match status" value="2"/>
</dbReference>
<dbReference type="InterPro" id="IPR052970">
    <property type="entry name" value="Inner_ear_hair_cell_LOXHD"/>
</dbReference>
<feature type="compositionally biased region" description="Polar residues" evidence="2">
    <location>
        <begin position="9"/>
        <end position="21"/>
    </location>
</feature>
<dbReference type="SUPFAM" id="SSF49723">
    <property type="entry name" value="Lipase/lipooxygenase domain (PLAT/LH2 domain)"/>
    <property type="match status" value="2"/>
</dbReference>